<dbReference type="InterPro" id="IPR000719">
    <property type="entry name" value="Prot_kinase_dom"/>
</dbReference>
<dbReference type="PROSITE" id="PS50011">
    <property type="entry name" value="PROTEIN_KINASE_DOM"/>
    <property type="match status" value="1"/>
</dbReference>
<evidence type="ECO:0000313" key="2">
    <source>
        <dbReference type="EMBL" id="CAK9256555.1"/>
    </source>
</evidence>
<organism evidence="2 3">
    <name type="scientific">Sphagnum jensenii</name>
    <dbReference type="NCBI Taxonomy" id="128206"/>
    <lineage>
        <taxon>Eukaryota</taxon>
        <taxon>Viridiplantae</taxon>
        <taxon>Streptophyta</taxon>
        <taxon>Embryophyta</taxon>
        <taxon>Bryophyta</taxon>
        <taxon>Sphagnophytina</taxon>
        <taxon>Sphagnopsida</taxon>
        <taxon>Sphagnales</taxon>
        <taxon>Sphagnaceae</taxon>
        <taxon>Sphagnum</taxon>
    </lineage>
</organism>
<protein>
    <recommendedName>
        <fullName evidence="1">Protein kinase domain-containing protein</fullName>
    </recommendedName>
</protein>
<dbReference type="EMBL" id="OZ020096">
    <property type="protein sequence ID" value="CAK9256555.1"/>
    <property type="molecule type" value="Genomic_DNA"/>
</dbReference>
<dbReference type="InterPro" id="IPR011009">
    <property type="entry name" value="Kinase-like_dom_sf"/>
</dbReference>
<dbReference type="Proteomes" id="UP001497444">
    <property type="component" value="Chromosome 1"/>
</dbReference>
<dbReference type="Gene3D" id="1.10.510.10">
    <property type="entry name" value="Transferase(Phosphotransferase) domain 1"/>
    <property type="match status" value="2"/>
</dbReference>
<dbReference type="PANTHER" id="PTHR47987:SF11">
    <property type="entry name" value="RECEPTOR-LIKE CYTOSOLIC SERINE_THREONINE-PROTEIN KINASE RBK1 ISOFORM X1"/>
    <property type="match status" value="1"/>
</dbReference>
<sequence>MCQRVNDKTDVYSFGVVLLELITGHKPIDTTRPQGETNLITWARPLLDERNLDKLVDLRLGSTYNDCQMQAMIAAAALCLQQSSQCRPQISQVLKMLGKDSNGKEGLSTGGTSRPVYIADTTYVNHGAWNSATSLLQQVQSIYFQRPSRRRFSIMELEAATGGFSAGNLVGKGDFNKVYRGELQDGRLVGIKCPRNSESQENFRGLEINSCLSHANIVSLIGYCVENTQLILVYDSLHQQTLSDYLHGEDNVLGWEVRYKVAVGICKALEYLHDGSPGYVIHRNVKPSKILVSHNFQPKLSGLEFATWAPKRSIYQADKVVGTIGYLDPECAITGKFSDKSDVYSFGVVLVELITGRKVKDGTRPQGEQYLMAWARPLLDKRNLDELVDPQLGKTYNVSQMQAMILAAALCVQQSSQRPKISEVLKMLDEVSNTDED</sequence>
<proteinExistence type="predicted"/>
<dbReference type="SUPFAM" id="SSF56112">
    <property type="entry name" value="Protein kinase-like (PK-like)"/>
    <property type="match status" value="2"/>
</dbReference>
<dbReference type="Gene3D" id="3.30.200.20">
    <property type="entry name" value="Phosphorylase Kinase, domain 1"/>
    <property type="match status" value="1"/>
</dbReference>
<accession>A0ABP0VSZ4</accession>
<keyword evidence="3" id="KW-1185">Reference proteome</keyword>
<gene>
    <name evidence="2" type="ORF">CSSPJE1EN1_LOCUS2033</name>
</gene>
<dbReference type="InterPro" id="IPR046958">
    <property type="entry name" value="RBK1/2/STUNTED"/>
</dbReference>
<reference evidence="2 3" key="1">
    <citation type="submission" date="2024-02" db="EMBL/GenBank/DDBJ databases">
        <authorList>
            <consortium name="ELIXIR-Norway"/>
            <consortium name="Elixir Norway"/>
        </authorList>
    </citation>
    <scope>NUCLEOTIDE SEQUENCE [LARGE SCALE GENOMIC DNA]</scope>
</reference>
<feature type="domain" description="Protein kinase" evidence="1">
    <location>
        <begin position="164"/>
        <end position="432"/>
    </location>
</feature>
<dbReference type="PANTHER" id="PTHR47987">
    <property type="entry name" value="OS08G0249100 PROTEIN"/>
    <property type="match status" value="1"/>
</dbReference>
<dbReference type="Pfam" id="PF00069">
    <property type="entry name" value="Pkinase"/>
    <property type="match status" value="1"/>
</dbReference>
<name>A0ABP0VSZ4_9BRYO</name>
<evidence type="ECO:0000259" key="1">
    <source>
        <dbReference type="PROSITE" id="PS50011"/>
    </source>
</evidence>
<evidence type="ECO:0000313" key="3">
    <source>
        <dbReference type="Proteomes" id="UP001497444"/>
    </source>
</evidence>